<evidence type="ECO:0000313" key="3">
    <source>
        <dbReference type="Proteomes" id="UP001164693"/>
    </source>
</evidence>
<dbReference type="PANTHER" id="PTHR36440:SF1">
    <property type="entry name" value="PUTATIVE (AFU_ORTHOLOGUE AFUA_8G07350)-RELATED"/>
    <property type="match status" value="1"/>
</dbReference>
<evidence type="ECO:0000259" key="1">
    <source>
        <dbReference type="Pfam" id="PF07883"/>
    </source>
</evidence>
<gene>
    <name evidence="2" type="ORF">M6B22_13115</name>
</gene>
<dbReference type="InterPro" id="IPR011051">
    <property type="entry name" value="RmlC_Cupin_sf"/>
</dbReference>
<feature type="domain" description="Cupin type-2" evidence="1">
    <location>
        <begin position="45"/>
        <end position="114"/>
    </location>
</feature>
<protein>
    <submittedName>
        <fullName evidence="2">Cupin domain-containing protein</fullName>
    </submittedName>
</protein>
<name>A0ABY7JSE8_9ACTN</name>
<dbReference type="PANTHER" id="PTHR36440">
    <property type="entry name" value="PUTATIVE (AFU_ORTHOLOGUE AFUA_8G07350)-RELATED"/>
    <property type="match status" value="1"/>
</dbReference>
<evidence type="ECO:0000313" key="2">
    <source>
        <dbReference type="EMBL" id="WAX55482.1"/>
    </source>
</evidence>
<dbReference type="Proteomes" id="UP001164693">
    <property type="component" value="Chromosome"/>
</dbReference>
<keyword evidence="3" id="KW-1185">Reference proteome</keyword>
<dbReference type="InterPro" id="IPR053146">
    <property type="entry name" value="QDO-like"/>
</dbReference>
<accession>A0ABY7JSE8</accession>
<dbReference type="InterPro" id="IPR014710">
    <property type="entry name" value="RmlC-like_jellyroll"/>
</dbReference>
<dbReference type="SUPFAM" id="SSF51182">
    <property type="entry name" value="RmlC-like cupins"/>
    <property type="match status" value="1"/>
</dbReference>
<dbReference type="Pfam" id="PF07883">
    <property type="entry name" value="Cupin_2"/>
    <property type="match status" value="1"/>
</dbReference>
<dbReference type="Gene3D" id="2.60.120.10">
    <property type="entry name" value="Jelly Rolls"/>
    <property type="match status" value="1"/>
</dbReference>
<dbReference type="EMBL" id="CP097463">
    <property type="protein sequence ID" value="WAX55482.1"/>
    <property type="molecule type" value="Genomic_DNA"/>
</dbReference>
<proteinExistence type="predicted"/>
<sequence>MSLFESLRATVVRSAEQPFAGGDPSASTRFVATSAQTRNDFGLFEYRLAPGGGGPGPHYHAGFSETFYVLDGELAVLDGHEWTTASAGDLVYVPRHGVHGFRSVAQDVGARFLILFTPGIPREDYFTGLLQARADGRTPTQEEIDEFARRHDQVNLHDWTVGPFPQR</sequence>
<dbReference type="RefSeq" id="WP_269441995.1">
    <property type="nucleotide sequence ID" value="NZ_CP097463.1"/>
</dbReference>
<reference evidence="2" key="1">
    <citation type="submission" date="2022-05" db="EMBL/GenBank/DDBJ databases">
        <title>Jatrophihabitans sp. SB3-54 whole genome sequence.</title>
        <authorList>
            <person name="Suh M.K."/>
            <person name="Eom M.K."/>
            <person name="Kim J.S."/>
            <person name="Kim H.S."/>
            <person name="Do H.E."/>
            <person name="Shin Y.K."/>
            <person name="Lee J.-S."/>
        </authorList>
    </citation>
    <scope>NUCLEOTIDE SEQUENCE</scope>
    <source>
        <strain evidence="2">SB3-54</strain>
    </source>
</reference>
<organism evidence="2 3">
    <name type="scientific">Jatrophihabitans cynanchi</name>
    <dbReference type="NCBI Taxonomy" id="2944128"/>
    <lineage>
        <taxon>Bacteria</taxon>
        <taxon>Bacillati</taxon>
        <taxon>Actinomycetota</taxon>
        <taxon>Actinomycetes</taxon>
        <taxon>Jatrophihabitantales</taxon>
        <taxon>Jatrophihabitantaceae</taxon>
        <taxon>Jatrophihabitans</taxon>
    </lineage>
</organism>
<dbReference type="InterPro" id="IPR013096">
    <property type="entry name" value="Cupin_2"/>
</dbReference>